<dbReference type="EMBL" id="CP110427">
    <property type="protein sequence ID" value="WAQ87091.1"/>
    <property type="molecule type" value="Genomic_DNA"/>
</dbReference>
<evidence type="ECO:0000256" key="1">
    <source>
        <dbReference type="SAM" id="MobiDB-lite"/>
    </source>
</evidence>
<dbReference type="Proteomes" id="UP001164743">
    <property type="component" value="Chromosome 7A"/>
</dbReference>
<reference evidence="2" key="1">
    <citation type="submission" date="2022-10" db="EMBL/GenBank/DDBJ databases">
        <title>Puccinia triticina Genome sequencing and assembly.</title>
        <authorList>
            <person name="Li C."/>
        </authorList>
    </citation>
    <scope>NUCLEOTIDE SEQUENCE</scope>
    <source>
        <strain evidence="2">Pt15</strain>
    </source>
</reference>
<accession>A0ABY7CPC3</accession>
<dbReference type="RefSeq" id="XP_053022646.1">
    <property type="nucleotide sequence ID" value="XM_053171468.1"/>
</dbReference>
<gene>
    <name evidence="2" type="ORF">PtA15_7A822</name>
</gene>
<evidence type="ECO:0000313" key="3">
    <source>
        <dbReference type="Proteomes" id="UP001164743"/>
    </source>
</evidence>
<protein>
    <submittedName>
        <fullName evidence="2">Uncharacterized protein</fullName>
    </submittedName>
</protein>
<organism evidence="2 3">
    <name type="scientific">Puccinia triticina</name>
    <dbReference type="NCBI Taxonomy" id="208348"/>
    <lineage>
        <taxon>Eukaryota</taxon>
        <taxon>Fungi</taxon>
        <taxon>Dikarya</taxon>
        <taxon>Basidiomycota</taxon>
        <taxon>Pucciniomycotina</taxon>
        <taxon>Pucciniomycetes</taxon>
        <taxon>Pucciniales</taxon>
        <taxon>Pucciniaceae</taxon>
        <taxon>Puccinia</taxon>
    </lineage>
</organism>
<proteinExistence type="predicted"/>
<keyword evidence="3" id="KW-1185">Reference proteome</keyword>
<name>A0ABY7CPC3_9BASI</name>
<feature type="region of interest" description="Disordered" evidence="1">
    <location>
        <begin position="1"/>
        <end position="30"/>
    </location>
</feature>
<dbReference type="GeneID" id="77812363"/>
<evidence type="ECO:0000313" key="2">
    <source>
        <dbReference type="EMBL" id="WAQ87091.1"/>
    </source>
</evidence>
<sequence length="85" mass="9138">MEMEGVSQLGRAQPHAPLGRHSTHLARPSSSCRLIRQTANRCAPSLIVRSLVNLLAPLSFGRPPYSWSARSPNGPFPPSIGPPPC</sequence>